<dbReference type="PANTHER" id="PTHR43031:SF1">
    <property type="entry name" value="PYRIDINE NUCLEOTIDE-DISULPHIDE OXIDOREDUCTASE"/>
    <property type="match status" value="1"/>
</dbReference>
<dbReference type="Pfam" id="PF00581">
    <property type="entry name" value="Rhodanese"/>
    <property type="match status" value="1"/>
</dbReference>
<reference evidence="2" key="1">
    <citation type="submission" date="2022-06" db="EMBL/GenBank/DDBJ databases">
        <title>Gramella sediminis sp. nov., isolated from deep-sea sediment of the Indian Ocean.</title>
        <authorList>
            <person name="Yang L."/>
        </authorList>
    </citation>
    <scope>NUCLEOTIDE SEQUENCE</scope>
    <source>
        <strain evidence="2">HMD3159</strain>
    </source>
</reference>
<evidence type="ECO:0000259" key="1">
    <source>
        <dbReference type="PROSITE" id="PS50206"/>
    </source>
</evidence>
<dbReference type="SMART" id="SM00450">
    <property type="entry name" value="RHOD"/>
    <property type="match status" value="1"/>
</dbReference>
<name>A0ABT0Z3B5_9FLAO</name>
<keyword evidence="3" id="KW-1185">Reference proteome</keyword>
<comment type="caution">
    <text evidence="2">The sequence shown here is derived from an EMBL/GenBank/DDBJ whole genome shotgun (WGS) entry which is preliminary data.</text>
</comment>
<dbReference type="SUPFAM" id="SSF52821">
    <property type="entry name" value="Rhodanese/Cell cycle control phosphatase"/>
    <property type="match status" value="1"/>
</dbReference>
<dbReference type="Proteomes" id="UP001155077">
    <property type="component" value="Unassembled WGS sequence"/>
</dbReference>
<dbReference type="InterPro" id="IPR050229">
    <property type="entry name" value="GlpE_sulfurtransferase"/>
</dbReference>
<sequence length="104" mass="11678">MLKILKKLFNSNPEPDYSELLKNNGIILDVRTKNEYAIGHIKGSKNIPLNSLTTHHSKLTKKDQPIITCCASGMRSANAKRILKNLGYTNVHNGGGWRKLHNKL</sequence>
<dbReference type="Gene3D" id="3.40.250.10">
    <property type="entry name" value="Rhodanese-like domain"/>
    <property type="match status" value="1"/>
</dbReference>
<dbReference type="PANTHER" id="PTHR43031">
    <property type="entry name" value="FAD-DEPENDENT OXIDOREDUCTASE"/>
    <property type="match status" value="1"/>
</dbReference>
<dbReference type="EMBL" id="JAMSCK010000004">
    <property type="protein sequence ID" value="MCM8570024.1"/>
    <property type="molecule type" value="Genomic_DNA"/>
</dbReference>
<dbReference type="CDD" id="cd00158">
    <property type="entry name" value="RHOD"/>
    <property type="match status" value="1"/>
</dbReference>
<dbReference type="RefSeq" id="WP_252113722.1">
    <property type="nucleotide sequence ID" value="NZ_JAMSCK010000004.1"/>
</dbReference>
<evidence type="ECO:0000313" key="3">
    <source>
        <dbReference type="Proteomes" id="UP001155077"/>
    </source>
</evidence>
<dbReference type="PROSITE" id="PS50206">
    <property type="entry name" value="RHODANESE_3"/>
    <property type="match status" value="1"/>
</dbReference>
<dbReference type="InterPro" id="IPR001763">
    <property type="entry name" value="Rhodanese-like_dom"/>
</dbReference>
<evidence type="ECO:0000313" key="2">
    <source>
        <dbReference type="EMBL" id="MCM8570024.1"/>
    </source>
</evidence>
<dbReference type="InterPro" id="IPR036873">
    <property type="entry name" value="Rhodanese-like_dom_sf"/>
</dbReference>
<organism evidence="2 3">
    <name type="scientific">Gramella jeungdoensis</name>
    <dbReference type="NCBI Taxonomy" id="708091"/>
    <lineage>
        <taxon>Bacteria</taxon>
        <taxon>Pseudomonadati</taxon>
        <taxon>Bacteroidota</taxon>
        <taxon>Flavobacteriia</taxon>
        <taxon>Flavobacteriales</taxon>
        <taxon>Flavobacteriaceae</taxon>
        <taxon>Christiangramia</taxon>
    </lineage>
</organism>
<protein>
    <submittedName>
        <fullName evidence="2">Rhodanese-like domain-containing protein</fullName>
    </submittedName>
</protein>
<accession>A0ABT0Z3B5</accession>
<gene>
    <name evidence="2" type="ORF">NE848_11585</name>
</gene>
<feature type="domain" description="Rhodanese" evidence="1">
    <location>
        <begin position="21"/>
        <end position="102"/>
    </location>
</feature>
<proteinExistence type="predicted"/>